<reference evidence="1 2" key="1">
    <citation type="submission" date="2018-08" db="EMBL/GenBank/DDBJ databases">
        <title>A genome reference for cultivated species of the human gut microbiota.</title>
        <authorList>
            <person name="Zou Y."/>
            <person name="Xue W."/>
            <person name="Luo G."/>
        </authorList>
    </citation>
    <scope>NUCLEOTIDE SEQUENCE [LARGE SCALE GENOMIC DNA]</scope>
    <source>
        <strain evidence="1 2">AM17-48</strain>
    </source>
</reference>
<dbReference type="AlphaFoldDB" id="A0A414X9U7"/>
<evidence type="ECO:0000313" key="1">
    <source>
        <dbReference type="EMBL" id="RHH52281.1"/>
    </source>
</evidence>
<dbReference type="Proteomes" id="UP000283329">
    <property type="component" value="Unassembled WGS sequence"/>
</dbReference>
<protein>
    <submittedName>
        <fullName evidence="1">Uncharacterized protein</fullName>
    </submittedName>
</protein>
<comment type="caution">
    <text evidence="1">The sequence shown here is derived from an EMBL/GenBank/DDBJ whole genome shotgun (WGS) entry which is preliminary data.</text>
</comment>
<organism evidence="1 2">
    <name type="scientific">Bacteroides ovatus</name>
    <dbReference type="NCBI Taxonomy" id="28116"/>
    <lineage>
        <taxon>Bacteria</taxon>
        <taxon>Pseudomonadati</taxon>
        <taxon>Bacteroidota</taxon>
        <taxon>Bacteroidia</taxon>
        <taxon>Bacteroidales</taxon>
        <taxon>Bacteroidaceae</taxon>
        <taxon>Bacteroides</taxon>
    </lineage>
</organism>
<dbReference type="RefSeq" id="WP_118299320.1">
    <property type="nucleotide sequence ID" value="NZ_QRJR01000002.1"/>
</dbReference>
<name>A0A414X9U7_BACOV</name>
<gene>
    <name evidence="1" type="ORF">DW206_04075</name>
</gene>
<dbReference type="EMBL" id="QRJR01000002">
    <property type="protein sequence ID" value="RHH52281.1"/>
    <property type="molecule type" value="Genomic_DNA"/>
</dbReference>
<evidence type="ECO:0000313" key="2">
    <source>
        <dbReference type="Proteomes" id="UP000283329"/>
    </source>
</evidence>
<sequence length="190" mass="22243">MLYTDLDKIPLDTFIDVFTGDKNKLIIEGDHSEEELSEQSEKLITEYVEIIGGASFLSEMSQRNNIINLHIKIEYMKIVEVMIANNDWEYAAEALSQLGFPYPSSEHDKIRKKVASILSMSKYMLERINTKEKPENASKMDKNYFVRERVAVMSHYGMQIRKNEISAKEYAFMVKRMCEDIKLMNNHKRK</sequence>
<proteinExistence type="predicted"/>
<accession>A0A414X9U7</accession>